<dbReference type="OrthoDB" id="299997at2759"/>
<feature type="region of interest" description="Disordered" evidence="1">
    <location>
        <begin position="1"/>
        <end position="21"/>
    </location>
</feature>
<proteinExistence type="predicted"/>
<protein>
    <submittedName>
        <fullName evidence="2">Uncharacterized protein</fullName>
    </submittedName>
</protein>
<accession>A0A165MK21</accession>
<dbReference type="Proteomes" id="UP000076727">
    <property type="component" value="Unassembled WGS sequence"/>
</dbReference>
<reference evidence="2 3" key="1">
    <citation type="journal article" date="2016" name="Mol. Biol. Evol.">
        <title>Comparative Genomics of Early-Diverging Mushroom-Forming Fungi Provides Insights into the Origins of Lignocellulose Decay Capabilities.</title>
        <authorList>
            <person name="Nagy L.G."/>
            <person name="Riley R."/>
            <person name="Tritt A."/>
            <person name="Adam C."/>
            <person name="Daum C."/>
            <person name="Floudas D."/>
            <person name="Sun H."/>
            <person name="Yadav J.S."/>
            <person name="Pangilinan J."/>
            <person name="Larsson K.H."/>
            <person name="Matsuura K."/>
            <person name="Barry K."/>
            <person name="Labutti K."/>
            <person name="Kuo R."/>
            <person name="Ohm R.A."/>
            <person name="Bhattacharya S.S."/>
            <person name="Shirouzu T."/>
            <person name="Yoshinaga Y."/>
            <person name="Martin F.M."/>
            <person name="Grigoriev I.V."/>
            <person name="Hibbett D.S."/>
        </authorList>
    </citation>
    <scope>NUCLEOTIDE SEQUENCE [LARGE SCALE GENOMIC DNA]</scope>
    <source>
        <strain evidence="2 3">L-15889</strain>
    </source>
</reference>
<evidence type="ECO:0000313" key="3">
    <source>
        <dbReference type="Proteomes" id="UP000076727"/>
    </source>
</evidence>
<organism evidence="2 3">
    <name type="scientific">Daedalea quercina L-15889</name>
    <dbReference type="NCBI Taxonomy" id="1314783"/>
    <lineage>
        <taxon>Eukaryota</taxon>
        <taxon>Fungi</taxon>
        <taxon>Dikarya</taxon>
        <taxon>Basidiomycota</taxon>
        <taxon>Agaricomycotina</taxon>
        <taxon>Agaricomycetes</taxon>
        <taxon>Polyporales</taxon>
        <taxon>Fomitopsis</taxon>
    </lineage>
</organism>
<name>A0A165MK21_9APHY</name>
<sequence length="107" mass="12252">MVLQNITQSLPPPNREGNTMRNRKEILTLSAVRAIQSILQDMQVLSEALEENPDVFGHDQRNFGAQQAMVLRDQKSWSGRSAIERLFWTIDNSIELVARSTDWVARD</sequence>
<dbReference type="STRING" id="1314783.A0A165MK21"/>
<keyword evidence="3" id="KW-1185">Reference proteome</keyword>
<dbReference type="EMBL" id="KV429100">
    <property type="protein sequence ID" value="KZT65789.1"/>
    <property type="molecule type" value="Genomic_DNA"/>
</dbReference>
<evidence type="ECO:0000256" key="1">
    <source>
        <dbReference type="SAM" id="MobiDB-lite"/>
    </source>
</evidence>
<evidence type="ECO:0000313" key="2">
    <source>
        <dbReference type="EMBL" id="KZT65789.1"/>
    </source>
</evidence>
<dbReference type="AlphaFoldDB" id="A0A165MK21"/>
<gene>
    <name evidence="2" type="ORF">DAEQUDRAFT_768619</name>
</gene>